<keyword evidence="5" id="KW-1185">Reference proteome</keyword>
<dbReference type="InterPro" id="IPR001680">
    <property type="entry name" value="WD40_rpt"/>
</dbReference>
<protein>
    <recommendedName>
        <fullName evidence="3">HTH cro/C1-type domain-containing protein</fullName>
    </recommendedName>
</protein>
<gene>
    <name evidence="4" type="ORF">PV383_41255</name>
</gene>
<dbReference type="InterPro" id="IPR011047">
    <property type="entry name" value="Quinoprotein_ADH-like_sf"/>
</dbReference>
<feature type="compositionally biased region" description="Low complexity" evidence="2">
    <location>
        <begin position="863"/>
        <end position="876"/>
    </location>
</feature>
<feature type="compositionally biased region" description="Pro residues" evidence="2">
    <location>
        <begin position="877"/>
        <end position="918"/>
    </location>
</feature>
<keyword evidence="1" id="KW-0853">WD repeat</keyword>
<dbReference type="SMART" id="SM00320">
    <property type="entry name" value="WD40"/>
    <property type="match status" value="4"/>
</dbReference>
<dbReference type="Pfam" id="PF20703">
    <property type="entry name" value="nSTAND1"/>
    <property type="match status" value="1"/>
</dbReference>
<dbReference type="InterPro" id="IPR049052">
    <property type="entry name" value="nSTAND1"/>
</dbReference>
<evidence type="ECO:0000259" key="3">
    <source>
        <dbReference type="SMART" id="SM00530"/>
    </source>
</evidence>
<dbReference type="PROSITE" id="PS50082">
    <property type="entry name" value="WD_REPEATS_2"/>
    <property type="match status" value="2"/>
</dbReference>
<comment type="caution">
    <text evidence="4">The sequence shown here is derived from an EMBL/GenBank/DDBJ whole genome shotgun (WGS) entry which is preliminary data.</text>
</comment>
<dbReference type="EMBL" id="JARAWJ010000054">
    <property type="protein sequence ID" value="MDX3043544.1"/>
    <property type="molecule type" value="Genomic_DNA"/>
</dbReference>
<dbReference type="InterPro" id="IPR001387">
    <property type="entry name" value="Cro/C1-type_HTH"/>
</dbReference>
<feature type="repeat" description="WD" evidence="1">
    <location>
        <begin position="1224"/>
        <end position="1265"/>
    </location>
</feature>
<accession>A0ABU4N3A8</accession>
<feature type="region of interest" description="Disordered" evidence="2">
    <location>
        <begin position="841"/>
        <end position="925"/>
    </location>
</feature>
<evidence type="ECO:0000256" key="1">
    <source>
        <dbReference type="PROSITE-ProRule" id="PRU00221"/>
    </source>
</evidence>
<evidence type="ECO:0000313" key="5">
    <source>
        <dbReference type="Proteomes" id="UP001282474"/>
    </source>
</evidence>
<dbReference type="RefSeq" id="WP_193381325.1">
    <property type="nucleotide sequence ID" value="NZ_JABXWF010000032.1"/>
</dbReference>
<feature type="repeat" description="WD" evidence="1">
    <location>
        <begin position="1183"/>
        <end position="1206"/>
    </location>
</feature>
<dbReference type="SUPFAM" id="SSF52540">
    <property type="entry name" value="P-loop containing nucleoside triphosphate hydrolases"/>
    <property type="match status" value="1"/>
</dbReference>
<dbReference type="PROSITE" id="PS50294">
    <property type="entry name" value="WD_REPEATS_REGION"/>
    <property type="match status" value="1"/>
</dbReference>
<dbReference type="InterPro" id="IPR015943">
    <property type="entry name" value="WD40/YVTN_repeat-like_dom_sf"/>
</dbReference>
<feature type="domain" description="HTH cro/C1-type" evidence="3">
    <location>
        <begin position="21"/>
        <end position="77"/>
    </location>
</feature>
<organism evidence="4 5">
    <name type="scientific">Streptomyces caniscabiei</name>
    <dbReference type="NCBI Taxonomy" id="2746961"/>
    <lineage>
        <taxon>Bacteria</taxon>
        <taxon>Bacillati</taxon>
        <taxon>Actinomycetota</taxon>
        <taxon>Actinomycetes</taxon>
        <taxon>Kitasatosporales</taxon>
        <taxon>Streptomycetaceae</taxon>
        <taxon>Streptomyces</taxon>
    </lineage>
</organism>
<name>A0ABU4N3A8_9ACTN</name>
<dbReference type="Pfam" id="PF00400">
    <property type="entry name" value="WD40"/>
    <property type="match status" value="2"/>
</dbReference>
<evidence type="ECO:0000256" key="2">
    <source>
        <dbReference type="SAM" id="MobiDB-lite"/>
    </source>
</evidence>
<dbReference type="PANTHER" id="PTHR19879:SF9">
    <property type="entry name" value="TRANSCRIPTION INITIATION FACTOR TFIID SUBUNIT 5"/>
    <property type="match status" value="1"/>
</dbReference>
<sequence length="1338" mass="142388">MARPERPLDPAAGPVSRLAHELRELRRAAGSPSYRTMAETAGFSAAALSKAASGARLPSLAAVQGYARACGGDPGEWELRWKRAEAEAAGEAVDDAGDTAPPYRGLSRFEPDDRELFFGRDQLAEELRELVCGHRFAVVFGPSGSGKSSLLRAGLIPLMRERIAEQDGPAVLRILTPGPRPATTYGRLLAPAEDEPDSWVVVDQFEEVFTLCRDREERGRFIDLLLAARDPGSRVRVVIAVRADFYARCAEHRDLADALSRASLLVGPMRAEELREAVVRPAQAVGLLVERELTARLVEEVLDEPGGLPMLSHVLLETWRRRRGRMLTLAGYRAAGGVRGAIAATAEEVYGQLSPEQARTARQLLLRMVEPGQGTPDTRRPLTRAEMADWAEPEVPAVVDRLTRARLLTADEDGVQLAHEALITCWPRLHGWIEEDRERLRHHRRLAEATRAWLEHDRDSGALYRGTRLARAEELFADDDSMLTVPERAFLTAGLDGREAESRAAARAARRSRALLATLSAVLAVAMVAGLAAWAEHHDNQRRRTDAAARRVAEVAESLSTTDPRTAQLLGVAAWRVAESPETRRALLGALAQPETDVFTDPAPGGDPTRFLIRSGRALLSKDGGTWRSWDVTRHRPLASGRLPDGMLVGAGPDGRLLLITGDDGTRLWDSSARRWTGPALPIDSAVDFGADGRSYAVSGPDDDLVRLYSATEGTPVFETRGTGLANVAPSTGGRLLALCPAGRAPRVWDTARHRTLPGAWEDAGALCDDYSTLVFGGPGAAADRFAVASADRVRVWDAASGRRIADLPGPGVSALAFSADGTFLATADAEEIRAWRLASSGTGHPASSAPDDLTSSATADRAPSTTDTPASSTPGDPDPSTPADPTPSTPDDPAPSTPDDPTPSTPDDPAPSTPDDPTPVFRHPLHNERLYGDLAWDPGRPLLRYLEGGTVHTLDLAGAVGTAWRERPVDSVLLSPDGRTLATAERTGNTGIRVRLRDALPHALLRSNGGSPAGAVPRTPPPLPLPVSRDPEQPVVARDTAPLLAFSPDGGTLAYGVSAAGRPVASQRFVLWDLARGRVRTTLDLTTRQSDGAVVTLALGPGGRTLYATRTSGVGGLVDEVWDTARHRQTAVYPDVADPGLAVRPDGRLLATADRSMRLSSGTPSGTAPVVRSLVQGGEPGALAFAPDGSRLVAGDLTGRVTLWDGDLKHRVGTLRNVFPSALGDTAEAVSALAVSPDGRTLAVGGDAGTLQLWDIATQQPLGGPLTTPGDAIVSLAFSPDSTTVLAAGVHAPLQRHTIDPSRAVARICARTGGDGLTPAQWRTYVPEAPYRKVCGH</sequence>
<proteinExistence type="predicted"/>
<reference evidence="4 5" key="1">
    <citation type="journal article" date="2023" name="Microb. Genom.">
        <title>Mesoterricola silvestris gen. nov., sp. nov., Mesoterricola sediminis sp. nov., Geothrix oryzae sp. nov., Geothrix edaphica sp. nov., Geothrix rubra sp. nov., and Geothrix limicola sp. nov., six novel members of Acidobacteriota isolated from soils.</title>
        <authorList>
            <person name="Weisberg A.J."/>
            <person name="Pearce E."/>
            <person name="Kramer C.G."/>
            <person name="Chang J.H."/>
            <person name="Clarke C.R."/>
        </authorList>
    </citation>
    <scope>NUCLEOTIDE SEQUENCE [LARGE SCALE GENOMIC DNA]</scope>
    <source>
        <strain evidence="4 5">NE20-4-1</strain>
    </source>
</reference>
<dbReference type="SMART" id="SM00530">
    <property type="entry name" value="HTH_XRE"/>
    <property type="match status" value="1"/>
</dbReference>
<dbReference type="SUPFAM" id="SSF50998">
    <property type="entry name" value="Quinoprotein alcohol dehydrogenase-like"/>
    <property type="match status" value="2"/>
</dbReference>
<dbReference type="Gene3D" id="2.130.10.10">
    <property type="entry name" value="YVTN repeat-like/Quinoprotein amine dehydrogenase"/>
    <property type="match status" value="4"/>
</dbReference>
<dbReference type="PANTHER" id="PTHR19879">
    <property type="entry name" value="TRANSCRIPTION INITIATION FACTOR TFIID"/>
    <property type="match status" value="1"/>
</dbReference>
<dbReference type="Gene3D" id="3.40.50.300">
    <property type="entry name" value="P-loop containing nucleotide triphosphate hydrolases"/>
    <property type="match status" value="1"/>
</dbReference>
<dbReference type="Proteomes" id="UP001282474">
    <property type="component" value="Unassembled WGS sequence"/>
</dbReference>
<dbReference type="InterPro" id="IPR027417">
    <property type="entry name" value="P-loop_NTPase"/>
</dbReference>
<evidence type="ECO:0000313" key="4">
    <source>
        <dbReference type="EMBL" id="MDX3043544.1"/>
    </source>
</evidence>